<evidence type="ECO:0000313" key="2">
    <source>
        <dbReference type="Proteomes" id="UP001583186"/>
    </source>
</evidence>
<protein>
    <submittedName>
        <fullName evidence="1">Uncharacterized protein</fullName>
    </submittedName>
</protein>
<name>A0ABR3Z3Q6_9PEZI</name>
<sequence>MTPLPSSDFDLQHWSLVPQCGICGTRVVKDDQFVALSGTLDGSAFASCTEPMSFIAPSTVKAYKNSYLCRWAGCKTCVVAPDVVTLHADCLEVYEQAATKDNETAEKARQRLWIAASWRTPWKKAPFLSLFQNDNAQLSMSITLYKHLGISGMARMPPELASNIRELSKDSPLWRLNAAAYLALSLAEREKHEIAEPSKDDAAAHPTSIPLSKVEAWERGGQLVRREEKETTTATTDDSFIRLTVDTHGLLRIERLPERPAYDGTTSAGELAYALCEAKILDGADGAEGAKVHFQLGLGRLELPSGLVGLQIWDTPVPPPIKDVAYMRKHPKRVGPSSYLHVVDLDPEGNTVTGLTLLSNGGSLLGVHAHTAAKPSAAATAARLTVSTEDPLWQYMPLAPGDRIEAIGVRKDAYTPYLSSDAQGAMSLMFRKTLTGDTLLGYSLYDAPCETIMTAPLEKPRALVYSAVNSANGVVTDVGVYNVAASSHAAPAVRNGTRRHRFNHSAYPGDQLTEDAFQSNVPLAGVTHAQVFTYVSEDKDNDGLLRGIVLTYENGGQRALGMCCVAVEDNTKSIDEYARPVRLCFKSNVETGVTRLRVITEADLGTPAADGHGDDCEGGDNGVDEGYAVLRACCLMTGRLEFDVDRDRLVLEHFDNEEKPDNEYDEENEDDDVW</sequence>
<keyword evidence="2" id="KW-1185">Reference proteome</keyword>
<evidence type="ECO:0000313" key="1">
    <source>
        <dbReference type="EMBL" id="KAL1894887.1"/>
    </source>
</evidence>
<dbReference type="Proteomes" id="UP001583186">
    <property type="component" value="Unassembled WGS sequence"/>
</dbReference>
<reference evidence="1 2" key="1">
    <citation type="journal article" date="2024" name="IMA Fungus">
        <title>IMA Genome - F19 : A genome assembly and annotation guide to empower mycologists, including annotated draft genome sequences of Ceratocystis pirilliformis, Diaporthe australafricana, Fusarium ophioides, Paecilomyces lecythidis, and Sporothrix stenoceras.</title>
        <authorList>
            <person name="Aylward J."/>
            <person name="Wilson A.M."/>
            <person name="Visagie C.M."/>
            <person name="Spraker J."/>
            <person name="Barnes I."/>
            <person name="Buitendag C."/>
            <person name="Ceriani C."/>
            <person name="Del Mar Angel L."/>
            <person name="du Plessis D."/>
            <person name="Fuchs T."/>
            <person name="Gasser K."/>
            <person name="Kramer D."/>
            <person name="Li W."/>
            <person name="Munsamy K."/>
            <person name="Piso A."/>
            <person name="Price J.L."/>
            <person name="Sonnekus B."/>
            <person name="Thomas C."/>
            <person name="van der Nest A."/>
            <person name="van Dijk A."/>
            <person name="van Heerden A."/>
            <person name="van Vuuren N."/>
            <person name="Yilmaz N."/>
            <person name="Duong T.A."/>
            <person name="van der Merwe N.A."/>
            <person name="Wingfield M.J."/>
            <person name="Wingfield B.D."/>
        </authorList>
    </citation>
    <scope>NUCLEOTIDE SEQUENCE [LARGE SCALE GENOMIC DNA]</scope>
    <source>
        <strain evidence="1 2">CMW 5346</strain>
    </source>
</reference>
<comment type="caution">
    <text evidence="1">The sequence shown here is derived from an EMBL/GenBank/DDBJ whole genome shotgun (WGS) entry which is preliminary data.</text>
</comment>
<proteinExistence type="predicted"/>
<accession>A0ABR3Z3Q6</accession>
<dbReference type="EMBL" id="JAWCUI010000030">
    <property type="protein sequence ID" value="KAL1894887.1"/>
    <property type="molecule type" value="Genomic_DNA"/>
</dbReference>
<gene>
    <name evidence="1" type="ORF">Sste5346_005574</name>
</gene>
<organism evidence="1 2">
    <name type="scientific">Sporothrix stenoceras</name>
    <dbReference type="NCBI Taxonomy" id="5173"/>
    <lineage>
        <taxon>Eukaryota</taxon>
        <taxon>Fungi</taxon>
        <taxon>Dikarya</taxon>
        <taxon>Ascomycota</taxon>
        <taxon>Pezizomycotina</taxon>
        <taxon>Sordariomycetes</taxon>
        <taxon>Sordariomycetidae</taxon>
        <taxon>Ophiostomatales</taxon>
        <taxon>Ophiostomataceae</taxon>
        <taxon>Sporothrix</taxon>
    </lineage>
</organism>